<dbReference type="InterPro" id="IPR023397">
    <property type="entry name" value="SAM-dep_MeTrfase_MraW_recog"/>
</dbReference>
<dbReference type="HAMAP" id="MF_01007">
    <property type="entry name" value="16SrRNA_methyltr_H"/>
    <property type="match status" value="1"/>
</dbReference>
<evidence type="ECO:0000256" key="6">
    <source>
        <dbReference type="ARBA" id="ARBA00022691"/>
    </source>
</evidence>
<feature type="binding site" evidence="7">
    <location>
        <position position="117"/>
    </location>
    <ligand>
        <name>S-adenosyl-L-methionine</name>
        <dbReference type="ChEBI" id="CHEBI:59789"/>
    </ligand>
</feature>
<dbReference type="Gene3D" id="3.40.50.150">
    <property type="entry name" value="Vaccinia Virus protein VP39"/>
    <property type="match status" value="1"/>
</dbReference>
<dbReference type="PANTHER" id="PTHR11265">
    <property type="entry name" value="S-ADENOSYL-METHYLTRANSFERASE MRAW"/>
    <property type="match status" value="1"/>
</dbReference>
<dbReference type="GO" id="GO:0005737">
    <property type="term" value="C:cytoplasm"/>
    <property type="evidence" value="ECO:0007669"/>
    <property type="project" value="UniProtKB-SubCell"/>
</dbReference>
<dbReference type="Pfam" id="PF01795">
    <property type="entry name" value="Methyltransf_5"/>
    <property type="match status" value="1"/>
</dbReference>
<comment type="subcellular location">
    <subcellularLocation>
        <location evidence="7">Cytoplasm</location>
    </subcellularLocation>
</comment>
<keyword evidence="5 7" id="KW-0808">Transferase</keyword>
<keyword evidence="2 7" id="KW-0963">Cytoplasm</keyword>
<dbReference type="NCBIfam" id="TIGR00006">
    <property type="entry name" value="16S rRNA (cytosine(1402)-N(4))-methyltransferase RsmH"/>
    <property type="match status" value="1"/>
</dbReference>
<dbReference type="InterPro" id="IPR002903">
    <property type="entry name" value="RsmH"/>
</dbReference>
<dbReference type="EMBL" id="VTUU01000005">
    <property type="protein sequence ID" value="KAA1173118.1"/>
    <property type="molecule type" value="Genomic_DNA"/>
</dbReference>
<keyword evidence="6 7" id="KW-0949">S-adenosyl-L-methionine</keyword>
<proteinExistence type="inferred from homology"/>
<dbReference type="RefSeq" id="WP_149600439.1">
    <property type="nucleotide sequence ID" value="NZ_VTUU01000005.1"/>
</dbReference>
<evidence type="ECO:0000256" key="4">
    <source>
        <dbReference type="ARBA" id="ARBA00022603"/>
    </source>
</evidence>
<name>A0A5B0VFK0_9GAMM</name>
<feature type="binding site" evidence="7">
    <location>
        <begin position="43"/>
        <end position="45"/>
    </location>
    <ligand>
        <name>S-adenosyl-L-methionine</name>
        <dbReference type="ChEBI" id="CHEBI:59789"/>
    </ligand>
</feature>
<feature type="binding site" evidence="7">
    <location>
        <position position="63"/>
    </location>
    <ligand>
        <name>S-adenosyl-L-methionine</name>
        <dbReference type="ChEBI" id="CHEBI:59789"/>
    </ligand>
</feature>
<accession>A0A5B0VFK0</accession>
<dbReference type="PANTHER" id="PTHR11265:SF0">
    <property type="entry name" value="12S RRNA N4-METHYLCYTIDINE METHYLTRANSFERASE"/>
    <property type="match status" value="1"/>
</dbReference>
<comment type="catalytic activity">
    <reaction evidence="7">
        <text>cytidine(1402) in 16S rRNA + S-adenosyl-L-methionine = N(4)-methylcytidine(1402) in 16S rRNA + S-adenosyl-L-homocysteine + H(+)</text>
        <dbReference type="Rhea" id="RHEA:42928"/>
        <dbReference type="Rhea" id="RHEA-COMP:10286"/>
        <dbReference type="Rhea" id="RHEA-COMP:10287"/>
        <dbReference type="ChEBI" id="CHEBI:15378"/>
        <dbReference type="ChEBI" id="CHEBI:57856"/>
        <dbReference type="ChEBI" id="CHEBI:59789"/>
        <dbReference type="ChEBI" id="CHEBI:74506"/>
        <dbReference type="ChEBI" id="CHEBI:82748"/>
        <dbReference type="EC" id="2.1.1.199"/>
    </reaction>
</comment>
<keyword evidence="4 7" id="KW-0489">Methyltransferase</keyword>
<dbReference type="EC" id="2.1.1.199" evidence="7"/>
<evidence type="ECO:0000256" key="1">
    <source>
        <dbReference type="ARBA" id="ARBA00010396"/>
    </source>
</evidence>
<dbReference type="SUPFAM" id="SSF81799">
    <property type="entry name" value="Putative methyltransferase TM0872, insert domain"/>
    <property type="match status" value="1"/>
</dbReference>
<sequence length="327" mass="36321">MTSDHGKKGGIEFSHRSVLLDSAVDYLVNDPAGQYVDCTFGRGGHSRLVLDRLGDQGHLLGIDKDPEAIAVAEELAVEDTRFSWFHGSFAELGLALDRREWGEVNGVLMDLGVSSPQLDDPARGFSFMRDGPLDMRMNPQQSPSAAEWLADADEKEIADVIWRYGEERFSRRIARLIVERRQEEAIETTRQLAGLISEAVPKKEKHKHPATRAFQAIRIFINRELEDLELGLQAAADRLKPGGRLVVISFHSLEDRLVKRFMRDLARGPKLPRGIPVTADQETSAFRLVGKAAKANAEEIGDNVRARSAVMRVLERTGTNNSTQGSA</sequence>
<dbReference type="Gene3D" id="1.10.150.170">
    <property type="entry name" value="Putative methyltransferase TM0872, insert domain"/>
    <property type="match status" value="1"/>
</dbReference>
<organism evidence="8 9">
    <name type="scientific">Marinobacter salinexigens</name>
    <dbReference type="NCBI Taxonomy" id="2919747"/>
    <lineage>
        <taxon>Bacteria</taxon>
        <taxon>Pseudomonadati</taxon>
        <taxon>Pseudomonadota</taxon>
        <taxon>Gammaproteobacteria</taxon>
        <taxon>Pseudomonadales</taxon>
        <taxon>Marinobacteraceae</taxon>
        <taxon>Marinobacter</taxon>
    </lineage>
</organism>
<comment type="similarity">
    <text evidence="1 7">Belongs to the methyltransferase superfamily. RsmH family.</text>
</comment>
<evidence type="ECO:0000256" key="3">
    <source>
        <dbReference type="ARBA" id="ARBA00022552"/>
    </source>
</evidence>
<evidence type="ECO:0000313" key="8">
    <source>
        <dbReference type="EMBL" id="KAA1173118.1"/>
    </source>
</evidence>
<comment type="caution">
    <text evidence="8">The sequence shown here is derived from an EMBL/GenBank/DDBJ whole genome shotgun (WGS) entry which is preliminary data.</text>
</comment>
<gene>
    <name evidence="7 8" type="primary">rsmH</name>
    <name evidence="8" type="ORF">FWJ25_11510</name>
</gene>
<evidence type="ECO:0000313" key="9">
    <source>
        <dbReference type="Proteomes" id="UP000323161"/>
    </source>
</evidence>
<keyword evidence="3 7" id="KW-0698">rRNA processing</keyword>
<dbReference type="Proteomes" id="UP000323161">
    <property type="component" value="Unassembled WGS sequence"/>
</dbReference>
<dbReference type="GO" id="GO:0071424">
    <property type="term" value="F:rRNA (cytosine-N4-)-methyltransferase activity"/>
    <property type="evidence" value="ECO:0007669"/>
    <property type="project" value="UniProtKB-UniRule"/>
</dbReference>
<comment type="function">
    <text evidence="7">Specifically methylates the N4 position of cytidine in position 1402 (C1402) of 16S rRNA.</text>
</comment>
<dbReference type="FunFam" id="1.10.150.170:FF:000001">
    <property type="entry name" value="Ribosomal RNA small subunit methyltransferase H"/>
    <property type="match status" value="1"/>
</dbReference>
<evidence type="ECO:0000256" key="2">
    <source>
        <dbReference type="ARBA" id="ARBA00022490"/>
    </source>
</evidence>
<dbReference type="InterPro" id="IPR029063">
    <property type="entry name" value="SAM-dependent_MTases_sf"/>
</dbReference>
<reference evidence="8 9" key="1">
    <citation type="submission" date="2019-08" db="EMBL/GenBank/DDBJ databases">
        <title>Marinobacter ZYF650 sp. nov., a marine bacterium isolated from seawater of the Mariana trench.</title>
        <authorList>
            <person name="Ahmad W."/>
        </authorList>
    </citation>
    <scope>NUCLEOTIDE SEQUENCE [LARGE SCALE GENOMIC DNA]</scope>
    <source>
        <strain evidence="8 9">ZYF650</strain>
    </source>
</reference>
<protein>
    <recommendedName>
        <fullName evidence="7">Ribosomal RNA small subunit methyltransferase H</fullName>
        <ecNumber evidence="7">2.1.1.199</ecNumber>
    </recommendedName>
    <alternativeName>
        <fullName evidence="7">16S rRNA m(4)C1402 methyltransferase</fullName>
    </alternativeName>
    <alternativeName>
        <fullName evidence="7">rRNA (cytosine-N(4)-)-methyltransferase RsmH</fullName>
    </alternativeName>
</protein>
<dbReference type="PIRSF" id="PIRSF004486">
    <property type="entry name" value="MraW"/>
    <property type="match status" value="1"/>
</dbReference>
<feature type="binding site" evidence="7">
    <location>
        <position position="89"/>
    </location>
    <ligand>
        <name>S-adenosyl-L-methionine</name>
        <dbReference type="ChEBI" id="CHEBI:59789"/>
    </ligand>
</feature>
<dbReference type="SUPFAM" id="SSF53335">
    <property type="entry name" value="S-adenosyl-L-methionine-dependent methyltransferases"/>
    <property type="match status" value="1"/>
</dbReference>
<evidence type="ECO:0000256" key="7">
    <source>
        <dbReference type="HAMAP-Rule" id="MF_01007"/>
    </source>
</evidence>
<dbReference type="GO" id="GO:0070475">
    <property type="term" value="P:rRNA base methylation"/>
    <property type="evidence" value="ECO:0007669"/>
    <property type="project" value="UniProtKB-UniRule"/>
</dbReference>
<evidence type="ECO:0000256" key="5">
    <source>
        <dbReference type="ARBA" id="ARBA00022679"/>
    </source>
</evidence>
<dbReference type="AlphaFoldDB" id="A0A5B0VFK0"/>
<keyword evidence="9" id="KW-1185">Reference proteome</keyword>
<feature type="binding site" evidence="7">
    <location>
        <position position="110"/>
    </location>
    <ligand>
        <name>S-adenosyl-L-methionine</name>
        <dbReference type="ChEBI" id="CHEBI:59789"/>
    </ligand>
</feature>